<protein>
    <recommendedName>
        <fullName evidence="4">Lipoprotein</fullName>
    </recommendedName>
</protein>
<evidence type="ECO:0000313" key="3">
    <source>
        <dbReference type="Proteomes" id="UP000591071"/>
    </source>
</evidence>
<feature type="chain" id="PRO_5032466477" description="Lipoprotein" evidence="1">
    <location>
        <begin position="29"/>
        <end position="200"/>
    </location>
</feature>
<gene>
    <name evidence="2" type="ORF">HF872_00420</name>
</gene>
<name>A0A848BXL1_9FIRM</name>
<sequence length="200" mass="21684">MILKLKKSWLFLCTACIMAMFLAGCGHAVNLTEKRIDGIDSQITIALPGNAHELPLPVTLDPLTQRYLKGQRFYGEINQGLHIGIFTVSIDSGQMYSDLHLTNGQALGNTLSENIERASQAILSSIDAENVSAMQEAASVSGEHAVKQTYTFTADDKRMKAQLLGFSHGNATWVILVACDADSKNAPAIDDIMKSVTITK</sequence>
<evidence type="ECO:0000313" key="2">
    <source>
        <dbReference type="EMBL" id="NME27093.1"/>
    </source>
</evidence>
<evidence type="ECO:0000256" key="1">
    <source>
        <dbReference type="SAM" id="SignalP"/>
    </source>
</evidence>
<accession>A0A848BXL1</accession>
<feature type="signal peptide" evidence="1">
    <location>
        <begin position="1"/>
        <end position="28"/>
    </location>
</feature>
<evidence type="ECO:0008006" key="4">
    <source>
        <dbReference type="Google" id="ProtNLM"/>
    </source>
</evidence>
<keyword evidence="1" id="KW-0732">Signal</keyword>
<reference evidence="2 3" key="1">
    <citation type="submission" date="2020-04" db="EMBL/GenBank/DDBJ databases">
        <authorList>
            <person name="Hitch T.C.A."/>
            <person name="Wylensek D."/>
            <person name="Clavel T."/>
        </authorList>
    </citation>
    <scope>NUCLEOTIDE SEQUENCE [LARGE SCALE GENOMIC DNA]</scope>
    <source>
        <strain evidence="2 3">Oil-RF-744-FAT-WT-6-1</strain>
    </source>
</reference>
<proteinExistence type="predicted"/>
<dbReference type="PROSITE" id="PS51257">
    <property type="entry name" value="PROKAR_LIPOPROTEIN"/>
    <property type="match status" value="1"/>
</dbReference>
<dbReference type="Proteomes" id="UP000591071">
    <property type="component" value="Unassembled WGS sequence"/>
</dbReference>
<dbReference type="EMBL" id="JABAFG010000001">
    <property type="protein sequence ID" value="NME27093.1"/>
    <property type="molecule type" value="Genomic_DNA"/>
</dbReference>
<organism evidence="2 3">
    <name type="scientific">Megasphaera hexanoica</name>
    <dbReference type="NCBI Taxonomy" id="1675036"/>
    <lineage>
        <taxon>Bacteria</taxon>
        <taxon>Bacillati</taxon>
        <taxon>Bacillota</taxon>
        <taxon>Negativicutes</taxon>
        <taxon>Veillonellales</taxon>
        <taxon>Veillonellaceae</taxon>
        <taxon>Megasphaera</taxon>
    </lineage>
</organism>
<dbReference type="AlphaFoldDB" id="A0A848BXL1"/>
<comment type="caution">
    <text evidence="2">The sequence shown here is derived from an EMBL/GenBank/DDBJ whole genome shotgun (WGS) entry which is preliminary data.</text>
</comment>
<dbReference type="RefSeq" id="WP_059077055.1">
    <property type="nucleotide sequence ID" value="NZ_JABAFG010000001.1"/>
</dbReference>